<gene>
    <name evidence="1" type="ORF">ACFR9S_03845</name>
</gene>
<organism evidence="1 2">
    <name type="scientific">Halolamina salina</name>
    <dbReference type="NCBI Taxonomy" id="1220023"/>
    <lineage>
        <taxon>Archaea</taxon>
        <taxon>Methanobacteriati</taxon>
        <taxon>Methanobacteriota</taxon>
        <taxon>Stenosarchaea group</taxon>
        <taxon>Halobacteria</taxon>
        <taxon>Halobacteriales</taxon>
        <taxon>Haloferacaceae</taxon>
    </lineage>
</organism>
<dbReference type="AlphaFoldDB" id="A0ABD6B3I8"/>
<accession>A0ABD6B3I8</accession>
<dbReference type="Proteomes" id="UP001597111">
    <property type="component" value="Unassembled WGS sequence"/>
</dbReference>
<dbReference type="EMBL" id="JBHUDH010000031">
    <property type="protein sequence ID" value="MFD1525434.1"/>
    <property type="molecule type" value="Genomic_DNA"/>
</dbReference>
<reference evidence="1 2" key="1">
    <citation type="journal article" date="2019" name="Int. J. Syst. Evol. Microbiol.">
        <title>The Global Catalogue of Microorganisms (GCM) 10K type strain sequencing project: providing services to taxonomists for standard genome sequencing and annotation.</title>
        <authorList>
            <consortium name="The Broad Institute Genomics Platform"/>
            <consortium name="The Broad Institute Genome Sequencing Center for Infectious Disease"/>
            <person name="Wu L."/>
            <person name="Ma J."/>
        </authorList>
    </citation>
    <scope>NUCLEOTIDE SEQUENCE [LARGE SCALE GENOMIC DNA]</scope>
    <source>
        <strain evidence="1 2">CGMCC 1.12285</strain>
    </source>
</reference>
<proteinExistence type="predicted"/>
<keyword evidence="1" id="KW-0830">Ubiquinone</keyword>
<sequence>MGIARHGSGPAALLGAYASQVHPVFMLPPVATALFGAALSG</sequence>
<evidence type="ECO:0000313" key="1">
    <source>
        <dbReference type="EMBL" id="MFD1525434.1"/>
    </source>
</evidence>
<evidence type="ECO:0000313" key="2">
    <source>
        <dbReference type="Proteomes" id="UP001597111"/>
    </source>
</evidence>
<protein>
    <submittedName>
        <fullName evidence="1">Ubiquinone biosynthesis protein UbiA</fullName>
    </submittedName>
</protein>
<comment type="caution">
    <text evidence="1">The sequence shown here is derived from an EMBL/GenBank/DDBJ whole genome shotgun (WGS) entry which is preliminary data.</text>
</comment>
<keyword evidence="2" id="KW-1185">Reference proteome</keyword>
<feature type="non-terminal residue" evidence="1">
    <location>
        <position position="41"/>
    </location>
</feature>
<name>A0ABD6B3I8_9EURY</name>